<name>A0A1M5QFV1_9FIRM</name>
<dbReference type="GO" id="GO:0004534">
    <property type="term" value="F:5'-3' RNA exonuclease activity"/>
    <property type="evidence" value="ECO:0007669"/>
    <property type="project" value="TreeGrafter"/>
</dbReference>
<reference evidence="3" key="1">
    <citation type="submission" date="2016-11" db="EMBL/GenBank/DDBJ databases">
        <authorList>
            <person name="Varghese N."/>
            <person name="Submissions S."/>
        </authorList>
    </citation>
    <scope>NUCLEOTIDE SEQUENCE [LARGE SCALE GENOMIC DNA]</scope>
    <source>
        <strain evidence="3">DSM 11003</strain>
    </source>
</reference>
<dbReference type="SUPFAM" id="SSF89550">
    <property type="entry name" value="PHP domain-like"/>
    <property type="match status" value="1"/>
</dbReference>
<dbReference type="AlphaFoldDB" id="A0A1M5QFV1"/>
<accession>A0A1M5QFV1</accession>
<protein>
    <recommendedName>
        <fullName evidence="1">Polymerase/histidinol phosphatase N-terminal domain-containing protein</fullName>
    </recommendedName>
</protein>
<evidence type="ECO:0000313" key="3">
    <source>
        <dbReference type="Proteomes" id="UP000242329"/>
    </source>
</evidence>
<sequence length="279" mass="31166">MYDLHVHSNASDGALSPQAVIDKAIGIGLEGVAITDHDTVDGLHEAVLYNEKKNQNFLFIPGIELNTEYGSDEVHILGYFIDYNNELLQKRLLEIREERLERAKKMVDKLRSMGLAINFEQVKKLAQGDLIGRPHVALALTEEGYVFSIKEAFDKYIGKGRPGYVPRYKFEPEEALDLINKAGGISVLAHPGLIKEQKKVMEIIDMGVEGLEVYYPEHSDNQIKNYLYLAERKGLLVTGGSDFHGTGSGEDKGKMGCTGIDGFLLTKIKEFHQKKIKGK</sequence>
<dbReference type="InterPro" id="IPR004013">
    <property type="entry name" value="PHP_dom"/>
</dbReference>
<dbReference type="STRING" id="1123382.SAMN02745221_01745"/>
<proteinExistence type="predicted"/>
<dbReference type="InterPro" id="IPR052018">
    <property type="entry name" value="PHP_domain"/>
</dbReference>
<dbReference type="Proteomes" id="UP000242329">
    <property type="component" value="Unassembled WGS sequence"/>
</dbReference>
<evidence type="ECO:0000313" key="2">
    <source>
        <dbReference type="EMBL" id="SHH12721.1"/>
    </source>
</evidence>
<dbReference type="Pfam" id="PF02811">
    <property type="entry name" value="PHP"/>
    <property type="match status" value="1"/>
</dbReference>
<organism evidence="2 3">
    <name type="scientific">Thermosyntropha lipolytica DSM 11003</name>
    <dbReference type="NCBI Taxonomy" id="1123382"/>
    <lineage>
        <taxon>Bacteria</taxon>
        <taxon>Bacillati</taxon>
        <taxon>Bacillota</taxon>
        <taxon>Clostridia</taxon>
        <taxon>Eubacteriales</taxon>
        <taxon>Syntrophomonadaceae</taxon>
        <taxon>Thermosyntropha</taxon>
    </lineage>
</organism>
<dbReference type="SMART" id="SM00481">
    <property type="entry name" value="POLIIIAc"/>
    <property type="match status" value="1"/>
</dbReference>
<gene>
    <name evidence="2" type="ORF">SAMN02745221_01745</name>
</gene>
<dbReference type="Gene3D" id="1.10.150.650">
    <property type="match status" value="1"/>
</dbReference>
<dbReference type="RefSeq" id="WP_073092931.1">
    <property type="nucleotide sequence ID" value="NZ_FQWY01000033.1"/>
</dbReference>
<dbReference type="PANTHER" id="PTHR42924">
    <property type="entry name" value="EXONUCLEASE"/>
    <property type="match status" value="1"/>
</dbReference>
<evidence type="ECO:0000259" key="1">
    <source>
        <dbReference type="SMART" id="SM00481"/>
    </source>
</evidence>
<dbReference type="Gene3D" id="3.20.20.140">
    <property type="entry name" value="Metal-dependent hydrolases"/>
    <property type="match status" value="1"/>
</dbReference>
<dbReference type="OrthoDB" id="9791620at2"/>
<dbReference type="PANTHER" id="PTHR42924:SF3">
    <property type="entry name" value="POLYMERASE_HISTIDINOL PHOSPHATASE N-TERMINAL DOMAIN-CONTAINING PROTEIN"/>
    <property type="match status" value="1"/>
</dbReference>
<dbReference type="CDD" id="cd07438">
    <property type="entry name" value="PHP_HisPPase_AMP"/>
    <property type="match status" value="1"/>
</dbReference>
<dbReference type="GO" id="GO:0035312">
    <property type="term" value="F:5'-3' DNA exonuclease activity"/>
    <property type="evidence" value="ECO:0007669"/>
    <property type="project" value="TreeGrafter"/>
</dbReference>
<feature type="domain" description="Polymerase/histidinol phosphatase N-terminal" evidence="1">
    <location>
        <begin position="2"/>
        <end position="69"/>
    </location>
</feature>
<dbReference type="InterPro" id="IPR003141">
    <property type="entry name" value="Pol/His_phosphatase_N"/>
</dbReference>
<keyword evidence="3" id="KW-1185">Reference proteome</keyword>
<dbReference type="InterPro" id="IPR016195">
    <property type="entry name" value="Pol/histidinol_Pase-like"/>
</dbReference>
<dbReference type="EMBL" id="FQWY01000033">
    <property type="protein sequence ID" value="SHH12721.1"/>
    <property type="molecule type" value="Genomic_DNA"/>
</dbReference>